<dbReference type="Proteomes" id="UP000058020">
    <property type="component" value="Chromosome"/>
</dbReference>
<proteinExistence type="predicted"/>
<evidence type="ECO:0000313" key="3">
    <source>
        <dbReference type="Proteomes" id="UP000058020"/>
    </source>
</evidence>
<dbReference type="KEGG" id="tho:SP60_00095"/>
<reference evidence="2 3" key="1">
    <citation type="journal article" date="2015" name="Genome Announc.">
        <title>Genome Sequence of 'Candidatus Thioglobus autotrophica' Strain EF1, a Chemoautotroph from the SUP05 Clade of Marine Gammaproteobacteria.</title>
        <authorList>
            <person name="Shah V."/>
            <person name="Morris R.M."/>
        </authorList>
    </citation>
    <scope>NUCLEOTIDE SEQUENCE [LARGE SCALE GENOMIC DNA]</scope>
    <source>
        <strain evidence="2 3">EF1</strain>
    </source>
</reference>
<feature type="signal peptide" evidence="1">
    <location>
        <begin position="1"/>
        <end position="20"/>
    </location>
</feature>
<organism evidence="2 3">
    <name type="scientific">Candidatus Thioglobus autotrophicus</name>
    <dbReference type="NCBI Taxonomy" id="1705394"/>
    <lineage>
        <taxon>Bacteria</taxon>
        <taxon>Pseudomonadati</taxon>
        <taxon>Pseudomonadota</taxon>
        <taxon>Gammaproteobacteria</taxon>
        <taxon>Candidatus Pseudothioglobaceae</taxon>
        <taxon>Candidatus Thioglobus</taxon>
    </lineage>
</organism>
<dbReference type="AlphaFoldDB" id="A0A0M3TTU6"/>
<feature type="chain" id="PRO_5005790214" evidence="1">
    <location>
        <begin position="21"/>
        <end position="145"/>
    </location>
</feature>
<name>A0A0M3TTU6_9GAMM</name>
<evidence type="ECO:0000256" key="1">
    <source>
        <dbReference type="SAM" id="SignalP"/>
    </source>
</evidence>
<dbReference type="EMBL" id="CP010552">
    <property type="protein sequence ID" value="ALE51795.1"/>
    <property type="molecule type" value="Genomic_DNA"/>
</dbReference>
<keyword evidence="3" id="KW-1185">Reference proteome</keyword>
<accession>A0A0M3TTU6</accession>
<sequence length="145" mass="16413">MFMKKILLVGLLVASFNASAFLDFNSYGSDYKNNDWPVWTPMFWMEKATDSNMFPNNSNSQYGYPYNNRPYNVGASQFNMSKMPTPNQAFQAESQQIPRPTYNTPAAMSFSNVSNRVAPPVANVPSPYPANYNFSEPRSPYGRGF</sequence>
<evidence type="ECO:0000313" key="2">
    <source>
        <dbReference type="EMBL" id="ALE51795.1"/>
    </source>
</evidence>
<keyword evidence="1" id="KW-0732">Signal</keyword>
<protein>
    <submittedName>
        <fullName evidence="2">Uncharacterized protein</fullName>
    </submittedName>
</protein>
<gene>
    <name evidence="2" type="ORF">SP60_00095</name>
</gene>